<evidence type="ECO:0000313" key="4">
    <source>
        <dbReference type="Proteomes" id="UP000319462"/>
    </source>
</evidence>
<name>A0A3P3YYV5_LEIBR</name>
<feature type="transmembrane region" description="Helical" evidence="2">
    <location>
        <begin position="39"/>
        <end position="63"/>
    </location>
</feature>
<reference evidence="3 4" key="1">
    <citation type="submission" date="2018-09" db="EMBL/GenBank/DDBJ databases">
        <authorList>
            <person name="Peiro R."/>
            <person name="Begona"/>
            <person name="Cbmso G."/>
            <person name="Lopez M."/>
            <person name="Gonzalez S."/>
        </authorList>
    </citation>
    <scope>NUCLEOTIDE SEQUENCE [LARGE SCALE GENOMIC DNA]</scope>
</reference>
<gene>
    <name evidence="3" type="ORF">LBRM2904_08.0620</name>
</gene>
<feature type="region of interest" description="Disordered" evidence="1">
    <location>
        <begin position="74"/>
        <end position="137"/>
    </location>
</feature>
<keyword evidence="2" id="KW-0472">Membrane</keyword>
<protein>
    <submittedName>
        <fullName evidence="3">Hypothetical_protein</fullName>
    </submittedName>
</protein>
<keyword evidence="2" id="KW-1133">Transmembrane helix</keyword>
<evidence type="ECO:0000313" key="3">
    <source>
        <dbReference type="EMBL" id="SYZ63151.1"/>
    </source>
</evidence>
<proteinExistence type="predicted"/>
<evidence type="ECO:0000256" key="2">
    <source>
        <dbReference type="SAM" id="Phobius"/>
    </source>
</evidence>
<dbReference type="EMBL" id="LS997607">
    <property type="protein sequence ID" value="SYZ63151.1"/>
    <property type="molecule type" value="Genomic_DNA"/>
</dbReference>
<dbReference type="AlphaFoldDB" id="A0A3P3YYV5"/>
<feature type="compositionally biased region" description="Polar residues" evidence="1">
    <location>
        <begin position="77"/>
        <end position="87"/>
    </location>
</feature>
<dbReference type="Proteomes" id="UP000319462">
    <property type="component" value="Chromosome 8"/>
</dbReference>
<accession>A0A3P3YYV5</accession>
<sequence>MVESRYVSKAAHARLEGISGQQHTRAPTVTPPSSLTASLATLSSVIVASLYVSGLAVLLLAVVHRRCAVRRARLQRTTSPSPTNLPTAESRRAASAITGMKREASSTPALQVSKTTPTIHPRSLQASGLKSPCLTKL</sequence>
<feature type="compositionally biased region" description="Polar residues" evidence="1">
    <location>
        <begin position="105"/>
        <end position="128"/>
    </location>
</feature>
<keyword evidence="2" id="KW-0812">Transmembrane</keyword>
<evidence type="ECO:0000256" key="1">
    <source>
        <dbReference type="SAM" id="MobiDB-lite"/>
    </source>
</evidence>
<organism evidence="3 4">
    <name type="scientific">Leishmania braziliensis MHOM/BR/75/M2904</name>
    <dbReference type="NCBI Taxonomy" id="420245"/>
    <lineage>
        <taxon>Eukaryota</taxon>
        <taxon>Discoba</taxon>
        <taxon>Euglenozoa</taxon>
        <taxon>Kinetoplastea</taxon>
        <taxon>Metakinetoplastina</taxon>
        <taxon>Trypanosomatida</taxon>
        <taxon>Trypanosomatidae</taxon>
        <taxon>Leishmaniinae</taxon>
        <taxon>Leishmania</taxon>
        <taxon>Leishmania braziliensis species complex</taxon>
    </lineage>
</organism>